<dbReference type="GO" id="GO:0005737">
    <property type="term" value="C:cytoplasm"/>
    <property type="evidence" value="ECO:0007669"/>
    <property type="project" value="UniProtKB-SubCell"/>
</dbReference>
<name>A0A1M6X6Z5_9BACT</name>
<dbReference type="AlphaFoldDB" id="A0A1M6X6Z5"/>
<dbReference type="PANTHER" id="PTHR15184:SF9">
    <property type="entry name" value="SPI-1 TYPE 3 SECRETION SYSTEM ATPASE"/>
    <property type="match status" value="1"/>
</dbReference>
<evidence type="ECO:0000256" key="2">
    <source>
        <dbReference type="ARBA" id="ARBA00022448"/>
    </source>
</evidence>
<dbReference type="CDD" id="cd18117">
    <property type="entry name" value="ATP-synt_flagellum-secretory_path_III_N"/>
    <property type="match status" value="1"/>
</dbReference>
<comment type="catalytic activity">
    <reaction evidence="8">
        <text>ATP + H2O + cellular proteinSide 1 = ADP + phosphate + cellular proteinSide 2.</text>
        <dbReference type="EC" id="7.4.2.8"/>
    </reaction>
</comment>
<evidence type="ECO:0000256" key="4">
    <source>
        <dbReference type="ARBA" id="ARBA00022741"/>
    </source>
</evidence>
<evidence type="ECO:0000256" key="5">
    <source>
        <dbReference type="ARBA" id="ARBA00022840"/>
    </source>
</evidence>
<dbReference type="InterPro" id="IPR050053">
    <property type="entry name" value="ATPase_alpha/beta_chains"/>
</dbReference>
<dbReference type="GO" id="GO:0016887">
    <property type="term" value="F:ATP hydrolysis activity"/>
    <property type="evidence" value="ECO:0007669"/>
    <property type="project" value="InterPro"/>
</dbReference>
<protein>
    <submittedName>
        <fullName evidence="11">Type III secretion system ATPase, FliI/YscN</fullName>
    </submittedName>
</protein>
<feature type="region of interest" description="Disordered" evidence="9">
    <location>
        <begin position="126"/>
        <end position="152"/>
    </location>
</feature>
<keyword evidence="12" id="KW-1185">Reference proteome</keyword>
<proteinExistence type="predicted"/>
<dbReference type="Proteomes" id="UP000185812">
    <property type="component" value="Unassembled WGS sequence"/>
</dbReference>
<dbReference type="CDD" id="cd01136">
    <property type="entry name" value="ATPase_flagellum-secretory_path_III"/>
    <property type="match status" value="1"/>
</dbReference>
<dbReference type="Gene3D" id="3.40.50.12240">
    <property type="match status" value="1"/>
</dbReference>
<dbReference type="STRING" id="633813.SAMN04488087_2524"/>
<dbReference type="InterPro" id="IPR003593">
    <property type="entry name" value="AAA+_ATPase"/>
</dbReference>
<dbReference type="NCBIfam" id="TIGR01026">
    <property type="entry name" value="fliI_yscN"/>
    <property type="match status" value="1"/>
</dbReference>
<dbReference type="GO" id="GO:0046933">
    <property type="term" value="F:proton-transporting ATP synthase activity, rotational mechanism"/>
    <property type="evidence" value="ECO:0007669"/>
    <property type="project" value="TreeGrafter"/>
</dbReference>
<dbReference type="GO" id="GO:0005524">
    <property type="term" value="F:ATP binding"/>
    <property type="evidence" value="ECO:0007669"/>
    <property type="project" value="UniProtKB-KW"/>
</dbReference>
<reference evidence="12" key="1">
    <citation type="submission" date="2016-11" db="EMBL/GenBank/DDBJ databases">
        <authorList>
            <person name="Varghese N."/>
            <person name="Submissions S."/>
        </authorList>
    </citation>
    <scope>NUCLEOTIDE SEQUENCE [LARGE SCALE GENOMIC DNA]</scope>
    <source>
        <strain evidence="12">DSM 22212</strain>
    </source>
</reference>
<keyword evidence="4" id="KW-0547">Nucleotide-binding</keyword>
<dbReference type="Pfam" id="PF00006">
    <property type="entry name" value="ATP-synt_ab"/>
    <property type="match status" value="1"/>
</dbReference>
<keyword evidence="6" id="KW-0653">Protein transport</keyword>
<keyword evidence="3" id="KW-0963">Cytoplasm</keyword>
<sequence>MPKPPAMPASPADSFVAHCLQQVRQHPPRPLHFGKVQSVVGLLIEASELPAAVGELCYIHEGQQPDARRFKAEVVGLRGHTTILMPLEETRGLRAGYLVEPSALPLTIRVGEAMLGRVVDANGRPIDGKGPLTVTDEQPVRNDPPPPLTRRMIDTPLFTGIRAIDAFLTLGRGQRIGIFAGSGVGKSTLLGMIARRARADVNVIALIGERGREVQEFIADNLGPEGLKRSVVVAVTGDQAAMSRVKGASVAMAIAEYFRDRGLDVLLMMDSITRVAMAQREIGLAVGEPPTTRGYTPSVFAMLPRLLERAGPGERGTITGIFTVLVDADDMNDPIGDAVRGILDGHIVLSRRLAHANHFPAIDVLQSVSRVMPRVTTPEHRALVEEARRLLATYQEAEDLIRVGAYETGTRPEIDRAILAHEALMAFLRQGVDEVAENPVEQLATILRNLPSPDRSS</sequence>
<dbReference type="Pfam" id="PF18269">
    <property type="entry name" value="T3SS_ATPase_C"/>
    <property type="match status" value="1"/>
</dbReference>
<evidence type="ECO:0000256" key="3">
    <source>
        <dbReference type="ARBA" id="ARBA00022490"/>
    </source>
</evidence>
<evidence type="ECO:0000256" key="6">
    <source>
        <dbReference type="ARBA" id="ARBA00022927"/>
    </source>
</evidence>
<keyword evidence="5" id="KW-0067">ATP-binding</keyword>
<keyword evidence="2" id="KW-0813">Transport</keyword>
<dbReference type="GO" id="GO:0008564">
    <property type="term" value="F:protein-exporting ATPase activity"/>
    <property type="evidence" value="ECO:0007669"/>
    <property type="project" value="UniProtKB-EC"/>
</dbReference>
<evidence type="ECO:0000313" key="11">
    <source>
        <dbReference type="EMBL" id="SHL01619.1"/>
    </source>
</evidence>
<evidence type="ECO:0000256" key="1">
    <source>
        <dbReference type="ARBA" id="ARBA00004496"/>
    </source>
</evidence>
<evidence type="ECO:0000256" key="7">
    <source>
        <dbReference type="ARBA" id="ARBA00022967"/>
    </source>
</evidence>
<dbReference type="GO" id="GO:0030257">
    <property type="term" value="C:type III protein secretion system complex"/>
    <property type="evidence" value="ECO:0007669"/>
    <property type="project" value="InterPro"/>
</dbReference>
<dbReference type="InterPro" id="IPR004100">
    <property type="entry name" value="ATPase_F1/V1/A1_a/bsu_N"/>
</dbReference>
<dbReference type="InterPro" id="IPR027417">
    <property type="entry name" value="P-loop_NTPase"/>
</dbReference>
<dbReference type="InterPro" id="IPR020003">
    <property type="entry name" value="ATPase_a/bsu_AS"/>
</dbReference>
<dbReference type="EMBL" id="FRAU01000010">
    <property type="protein sequence ID" value="SHL01619.1"/>
    <property type="molecule type" value="Genomic_DNA"/>
</dbReference>
<evidence type="ECO:0000259" key="10">
    <source>
        <dbReference type="SMART" id="SM00382"/>
    </source>
</evidence>
<dbReference type="PROSITE" id="PS00152">
    <property type="entry name" value="ATPASE_ALPHA_BETA"/>
    <property type="match status" value="1"/>
</dbReference>
<dbReference type="Pfam" id="PF02874">
    <property type="entry name" value="ATP-synt_ab_N"/>
    <property type="match status" value="1"/>
</dbReference>
<accession>A0A1M6X6Z5</accession>
<dbReference type="FunFam" id="3.40.50.12240:FF:000002">
    <property type="entry name" value="Flagellum-specific ATP synthase FliI"/>
    <property type="match status" value="1"/>
</dbReference>
<dbReference type="SUPFAM" id="SSF52540">
    <property type="entry name" value="P-loop containing nucleoside triphosphate hydrolases"/>
    <property type="match status" value="1"/>
</dbReference>
<dbReference type="InterPro" id="IPR005714">
    <property type="entry name" value="ATPase_T3SS_FliI/YscN"/>
</dbReference>
<evidence type="ECO:0000256" key="8">
    <source>
        <dbReference type="ARBA" id="ARBA00034006"/>
    </source>
</evidence>
<dbReference type="InterPro" id="IPR000194">
    <property type="entry name" value="ATPase_F1/V1/A1_a/bsu_nucl-bd"/>
</dbReference>
<dbReference type="InterPro" id="IPR040627">
    <property type="entry name" value="T3SS_ATPase_C"/>
</dbReference>
<dbReference type="PANTHER" id="PTHR15184">
    <property type="entry name" value="ATP SYNTHASE"/>
    <property type="match status" value="1"/>
</dbReference>
<dbReference type="GO" id="GO:0030254">
    <property type="term" value="P:protein secretion by the type III secretion system"/>
    <property type="evidence" value="ECO:0007669"/>
    <property type="project" value="InterPro"/>
</dbReference>
<comment type="subcellular location">
    <subcellularLocation>
        <location evidence="1">Cytoplasm</location>
    </subcellularLocation>
</comment>
<evidence type="ECO:0000256" key="9">
    <source>
        <dbReference type="SAM" id="MobiDB-lite"/>
    </source>
</evidence>
<organism evidence="11 12">
    <name type="scientific">Rhodothermus profundi</name>
    <dbReference type="NCBI Taxonomy" id="633813"/>
    <lineage>
        <taxon>Bacteria</taxon>
        <taxon>Pseudomonadati</taxon>
        <taxon>Rhodothermota</taxon>
        <taxon>Rhodothermia</taxon>
        <taxon>Rhodothermales</taxon>
        <taxon>Rhodothermaceae</taxon>
        <taxon>Rhodothermus</taxon>
    </lineage>
</organism>
<dbReference type="SMART" id="SM00382">
    <property type="entry name" value="AAA"/>
    <property type="match status" value="1"/>
</dbReference>
<feature type="domain" description="AAA+ ATPase" evidence="10">
    <location>
        <begin position="172"/>
        <end position="353"/>
    </location>
</feature>
<gene>
    <name evidence="11" type="ORF">SAMN04488087_2524</name>
</gene>
<keyword evidence="7" id="KW-1278">Translocase</keyword>
<evidence type="ECO:0000313" key="12">
    <source>
        <dbReference type="Proteomes" id="UP000185812"/>
    </source>
</evidence>